<keyword evidence="1" id="KW-0812">Transmembrane</keyword>
<dbReference type="InterPro" id="IPR003034">
    <property type="entry name" value="SAP_dom"/>
</dbReference>
<dbReference type="Gene3D" id="1.10.720.30">
    <property type="entry name" value="SAP domain"/>
    <property type="match status" value="1"/>
</dbReference>
<feature type="transmembrane region" description="Helical" evidence="1">
    <location>
        <begin position="71"/>
        <end position="92"/>
    </location>
</feature>
<comment type="caution">
    <text evidence="3">The sequence shown here is derived from an EMBL/GenBank/DDBJ whole genome shotgun (WGS) entry which is preliminary data.</text>
</comment>
<dbReference type="OrthoDB" id="445357at2759"/>
<dbReference type="EMBL" id="MTSL01000142">
    <property type="protein sequence ID" value="PJF18097.1"/>
    <property type="molecule type" value="Genomic_DNA"/>
</dbReference>
<sequence>MQPAVFHHHSNAPTKTKVRHTAGTVALGLIILCRIVISAFHFFDSYEAYSEHMAPLVEKDPRLLSYLWRVLLQYIACDAFFAVGTIMMVLSLTPLASNLFNRITGVILALGGLGLGYMREDFRLALMSIVCAVPYFVPMESDALLHLSLKKVVETPHSTNTRPSLRSCALIYSIHFTVLHLPLPANRIHSLYGANWGIGPRSGSETSLTFFVVLNPPEMSGTPQSQYQMGAWTVTKLKDELRNRNLSPMGKKSELIARLEEAELPAFPR</sequence>
<keyword evidence="4" id="KW-1185">Reference proteome</keyword>
<keyword evidence="1" id="KW-1133">Transmembrane helix</keyword>
<evidence type="ECO:0000313" key="3">
    <source>
        <dbReference type="EMBL" id="PJF18097.1"/>
    </source>
</evidence>
<dbReference type="Pfam" id="PF02037">
    <property type="entry name" value="SAP"/>
    <property type="match status" value="1"/>
</dbReference>
<organism evidence="3 4">
    <name type="scientific">Paramicrosporidium saccamoebae</name>
    <dbReference type="NCBI Taxonomy" id="1246581"/>
    <lineage>
        <taxon>Eukaryota</taxon>
        <taxon>Fungi</taxon>
        <taxon>Fungi incertae sedis</taxon>
        <taxon>Cryptomycota</taxon>
        <taxon>Cryptomycota incertae sedis</taxon>
        <taxon>Paramicrosporidium</taxon>
    </lineage>
</organism>
<name>A0A2H9TK14_9FUNG</name>
<dbReference type="Proteomes" id="UP000240830">
    <property type="component" value="Unassembled WGS sequence"/>
</dbReference>
<protein>
    <recommendedName>
        <fullName evidence="2">SAP domain-containing protein</fullName>
    </recommendedName>
</protein>
<dbReference type="PROSITE" id="PS50800">
    <property type="entry name" value="SAP"/>
    <property type="match status" value="1"/>
</dbReference>
<evidence type="ECO:0000313" key="4">
    <source>
        <dbReference type="Proteomes" id="UP000240830"/>
    </source>
</evidence>
<evidence type="ECO:0000256" key="1">
    <source>
        <dbReference type="SAM" id="Phobius"/>
    </source>
</evidence>
<evidence type="ECO:0000259" key="2">
    <source>
        <dbReference type="PROSITE" id="PS50800"/>
    </source>
</evidence>
<accession>A0A2H9TK14</accession>
<dbReference type="AlphaFoldDB" id="A0A2H9TK14"/>
<keyword evidence="1" id="KW-0472">Membrane</keyword>
<feature type="transmembrane region" description="Helical" evidence="1">
    <location>
        <begin position="99"/>
        <end position="118"/>
    </location>
</feature>
<dbReference type="SMART" id="SM00513">
    <property type="entry name" value="SAP"/>
    <property type="match status" value="1"/>
</dbReference>
<dbReference type="SUPFAM" id="SSF68906">
    <property type="entry name" value="SAP domain"/>
    <property type="match status" value="1"/>
</dbReference>
<gene>
    <name evidence="3" type="ORF">PSACC_02082</name>
</gene>
<dbReference type="InterPro" id="IPR036361">
    <property type="entry name" value="SAP_dom_sf"/>
</dbReference>
<feature type="transmembrane region" description="Helical" evidence="1">
    <location>
        <begin position="21"/>
        <end position="43"/>
    </location>
</feature>
<feature type="domain" description="SAP" evidence="2">
    <location>
        <begin position="229"/>
        <end position="263"/>
    </location>
</feature>
<proteinExistence type="predicted"/>
<reference evidence="3 4" key="1">
    <citation type="submission" date="2016-10" db="EMBL/GenBank/DDBJ databases">
        <title>The genome of Paramicrosporidium saccamoebae is the missing link in understanding Cryptomycota and Microsporidia evolution.</title>
        <authorList>
            <person name="Quandt C.A."/>
            <person name="Beaudet D."/>
            <person name="Corsaro D."/>
            <person name="Michel R."/>
            <person name="Corradi N."/>
            <person name="James T."/>
        </authorList>
    </citation>
    <scope>NUCLEOTIDE SEQUENCE [LARGE SCALE GENOMIC DNA]</scope>
    <source>
        <strain evidence="3 4">KSL3</strain>
    </source>
</reference>